<proteinExistence type="predicted"/>
<organism evidence="2 3">
    <name type="scientific">Maledivibacter halophilus</name>
    <dbReference type="NCBI Taxonomy" id="36842"/>
    <lineage>
        <taxon>Bacteria</taxon>
        <taxon>Bacillati</taxon>
        <taxon>Bacillota</taxon>
        <taxon>Clostridia</taxon>
        <taxon>Peptostreptococcales</taxon>
        <taxon>Caminicellaceae</taxon>
        <taxon>Maledivibacter</taxon>
    </lineage>
</organism>
<keyword evidence="3" id="KW-1185">Reference proteome</keyword>
<gene>
    <name evidence="2" type="ORF">SAMN02194393_00683</name>
</gene>
<reference evidence="2 3" key="1">
    <citation type="submission" date="2017-02" db="EMBL/GenBank/DDBJ databases">
        <authorList>
            <person name="Peterson S.W."/>
        </authorList>
    </citation>
    <scope>NUCLEOTIDE SEQUENCE [LARGE SCALE GENOMIC DNA]</scope>
    <source>
        <strain evidence="2 3">M1</strain>
    </source>
</reference>
<dbReference type="Proteomes" id="UP000190285">
    <property type="component" value="Unassembled WGS sequence"/>
</dbReference>
<feature type="region of interest" description="Disordered" evidence="1">
    <location>
        <begin position="25"/>
        <end position="57"/>
    </location>
</feature>
<protein>
    <submittedName>
        <fullName evidence="2">Small, acid-soluble spore protein, alpha/beta type</fullName>
    </submittedName>
</protein>
<dbReference type="GO" id="GO:0003690">
    <property type="term" value="F:double-stranded DNA binding"/>
    <property type="evidence" value="ECO:0007669"/>
    <property type="project" value="InterPro"/>
</dbReference>
<dbReference type="Pfam" id="PF00269">
    <property type="entry name" value="SASP"/>
    <property type="match status" value="1"/>
</dbReference>
<evidence type="ECO:0000313" key="3">
    <source>
        <dbReference type="Proteomes" id="UP000190285"/>
    </source>
</evidence>
<dbReference type="EMBL" id="FUZT01000001">
    <property type="protein sequence ID" value="SKC41895.1"/>
    <property type="molecule type" value="Genomic_DNA"/>
</dbReference>
<accession>A0A1T5IS10</accession>
<feature type="compositionally biased region" description="Low complexity" evidence="1">
    <location>
        <begin position="28"/>
        <end position="38"/>
    </location>
</feature>
<feature type="compositionally biased region" description="Polar residues" evidence="1">
    <location>
        <begin position="48"/>
        <end position="57"/>
    </location>
</feature>
<dbReference type="InterPro" id="IPR001448">
    <property type="entry name" value="SASP_alpha/beta-type"/>
</dbReference>
<dbReference type="AlphaFoldDB" id="A0A1T5IS10"/>
<sequence length="57" mass="6651">MGRKKSDRNARKALNEFKYEMSEELAANKSSNNYNTNTNKKRKSKNKQMGNSMTDDF</sequence>
<evidence type="ECO:0000256" key="1">
    <source>
        <dbReference type="SAM" id="MobiDB-lite"/>
    </source>
</evidence>
<evidence type="ECO:0000313" key="2">
    <source>
        <dbReference type="EMBL" id="SKC41895.1"/>
    </source>
</evidence>
<dbReference type="GO" id="GO:0006265">
    <property type="term" value="P:DNA topological change"/>
    <property type="evidence" value="ECO:0007669"/>
    <property type="project" value="InterPro"/>
</dbReference>
<dbReference type="RefSeq" id="WP_079489333.1">
    <property type="nucleotide sequence ID" value="NZ_FUZT01000001.1"/>
</dbReference>
<name>A0A1T5IS10_9FIRM</name>